<organism evidence="2 3">
    <name type="scientific">Micromonospora maris</name>
    <dbReference type="NCBI Taxonomy" id="1003110"/>
    <lineage>
        <taxon>Bacteria</taxon>
        <taxon>Bacillati</taxon>
        <taxon>Actinomycetota</taxon>
        <taxon>Actinomycetes</taxon>
        <taxon>Micromonosporales</taxon>
        <taxon>Micromonosporaceae</taxon>
        <taxon>Micromonospora</taxon>
    </lineage>
</organism>
<evidence type="ECO:0000313" key="3">
    <source>
        <dbReference type="Proteomes" id="UP000053246"/>
    </source>
</evidence>
<dbReference type="OMA" id="RAVAQTW"/>
<dbReference type="Pfam" id="PF13191">
    <property type="entry name" value="AAA_16"/>
    <property type="match status" value="1"/>
</dbReference>
<dbReference type="PRINTS" id="PR00364">
    <property type="entry name" value="DISEASERSIST"/>
</dbReference>
<dbReference type="InterPro" id="IPR053137">
    <property type="entry name" value="NLR-like"/>
</dbReference>
<name>A0A9X0I137_9ACTN</name>
<dbReference type="InterPro" id="IPR011990">
    <property type="entry name" value="TPR-like_helical_dom_sf"/>
</dbReference>
<dbReference type="AlphaFoldDB" id="A0A9X0I137"/>
<dbReference type="EMBL" id="LMWI01000002">
    <property type="protein sequence ID" value="KUJ44836.1"/>
    <property type="molecule type" value="Genomic_DNA"/>
</dbReference>
<dbReference type="PANTHER" id="PTHR46082">
    <property type="entry name" value="ATP/GTP-BINDING PROTEIN-RELATED"/>
    <property type="match status" value="1"/>
</dbReference>
<comment type="caution">
    <text evidence="2">The sequence shown here is derived from an EMBL/GenBank/DDBJ whole genome shotgun (WGS) entry which is preliminary data.</text>
</comment>
<protein>
    <recommendedName>
        <fullName evidence="1">Orc1-like AAA ATPase domain-containing protein</fullName>
    </recommendedName>
</protein>
<dbReference type="SUPFAM" id="SSF48452">
    <property type="entry name" value="TPR-like"/>
    <property type="match status" value="2"/>
</dbReference>
<reference evidence="2 3" key="1">
    <citation type="submission" date="2015-10" db="EMBL/GenBank/DDBJ databases">
        <authorList>
            <person name="Ju K.-S."/>
            <person name="Doroghazi J.R."/>
            <person name="Metcalf W.W."/>
        </authorList>
    </citation>
    <scope>NUCLEOTIDE SEQUENCE [LARGE SCALE GENOMIC DNA]</scope>
    <source>
        <strain evidence="2 3">NRRL B-24793</strain>
    </source>
</reference>
<dbReference type="Pfam" id="PF13374">
    <property type="entry name" value="TPR_10"/>
    <property type="match status" value="1"/>
</dbReference>
<dbReference type="Proteomes" id="UP000053246">
    <property type="component" value="Unassembled WGS sequence"/>
</dbReference>
<dbReference type="SUPFAM" id="SSF52540">
    <property type="entry name" value="P-loop containing nucleoside triphosphate hydrolases"/>
    <property type="match status" value="1"/>
</dbReference>
<sequence>MTDNEERMPLTFAEVYRRARAAGGEAIPPYDLRRGLDELRAWIDREVDVVEETGEHRASAGVRRSQMELRGRHDLLKELLTLARRPAAGGPAVLVGAGGSGKSTLAAALTERARSWDRQLWWVSAADPAGFFEGLTRVMSDLGGSTTDLESIANGASDGPDRLWRLLERSPRRWLLVIDNADDPWILAAADSPAGIQDGQGWVRASQRGLVVVTSRETDARMWVGARLFAVGQLSEVDAAQVLRDLAPQAGDETEALALARRIGGLPLALHLAGTYLGSGIAQSHTFAAYERALGSREGTMVDRTAEISLDGLAQQGIPQARTLLRLASCYAPESIPTRMLSMSGLQEALDGLTGVGLIQSGAAAITLHPVVTATHRARLAGPEVWQTAVAHLVDALRELSHSQPECWPEYRRLSQHLLALLDAVAEHGDHEHLALLADATADVARAFNHSGAFGAAGMLCRIALDRCAALGEEHPAVLGVRHQFAWTVANRGDLSQAESIYQEVLSIRGRVLGDYHPDTLRSRHESGWIASLLGRWGEAEQRYRDTLHDCLLHLGPDSRDTLTTRHELAYAIARQGRLDEAQPIFEDVLRDRRRVLSDLAPQTLQTQHALAWITASQGRWAAAEALYRQLLDLRQVLEADHPHVLLTLHELAWTIARQGRRSEAETIYRQVLERRDRTLGTDHPETETTRWALNELLHGRIVDAVHPA</sequence>
<feature type="domain" description="Orc1-like AAA ATPase" evidence="1">
    <location>
        <begin position="69"/>
        <end position="185"/>
    </location>
</feature>
<proteinExistence type="predicted"/>
<dbReference type="Gene3D" id="1.25.40.10">
    <property type="entry name" value="Tetratricopeptide repeat domain"/>
    <property type="match status" value="2"/>
</dbReference>
<dbReference type="PANTHER" id="PTHR46082:SF6">
    <property type="entry name" value="AAA+ ATPASE DOMAIN-CONTAINING PROTEIN-RELATED"/>
    <property type="match status" value="1"/>
</dbReference>
<dbReference type="Gene3D" id="3.40.50.300">
    <property type="entry name" value="P-loop containing nucleotide triphosphate hydrolases"/>
    <property type="match status" value="1"/>
</dbReference>
<dbReference type="InterPro" id="IPR027417">
    <property type="entry name" value="P-loop_NTPase"/>
</dbReference>
<dbReference type="Pfam" id="PF13424">
    <property type="entry name" value="TPR_12"/>
    <property type="match status" value="2"/>
</dbReference>
<accession>A0A9X0I137</accession>
<dbReference type="InterPro" id="IPR041664">
    <property type="entry name" value="AAA_16"/>
</dbReference>
<keyword evidence="3" id="KW-1185">Reference proteome</keyword>
<evidence type="ECO:0000313" key="2">
    <source>
        <dbReference type="EMBL" id="KUJ44836.1"/>
    </source>
</evidence>
<evidence type="ECO:0000259" key="1">
    <source>
        <dbReference type="Pfam" id="PF13191"/>
    </source>
</evidence>
<gene>
    <name evidence="2" type="ORF">ADL17_16985</name>
</gene>